<dbReference type="InterPro" id="IPR010982">
    <property type="entry name" value="Lambda_DNA-bd_dom_sf"/>
</dbReference>
<dbReference type="SUPFAM" id="SSF47413">
    <property type="entry name" value="lambda repressor-like DNA-binding domains"/>
    <property type="match status" value="1"/>
</dbReference>
<dbReference type="SMART" id="SM00530">
    <property type="entry name" value="HTH_XRE"/>
    <property type="match status" value="1"/>
</dbReference>
<evidence type="ECO:0000313" key="6">
    <source>
        <dbReference type="EMBL" id="SEA22619.1"/>
    </source>
</evidence>
<feature type="region of interest" description="Disordered" evidence="4">
    <location>
        <begin position="91"/>
        <end position="124"/>
    </location>
</feature>
<dbReference type="EMBL" id="FNQF01000004">
    <property type="protein sequence ID" value="SEA22619.1"/>
    <property type="molecule type" value="Genomic_DNA"/>
</dbReference>
<evidence type="ECO:0000313" key="7">
    <source>
        <dbReference type="Proteomes" id="UP000198820"/>
    </source>
</evidence>
<dbReference type="PANTHER" id="PTHR40661">
    <property type="match status" value="1"/>
</dbReference>
<organism evidence="6 7">
    <name type="scientific">Psychroflexus halocasei</name>
    <dbReference type="NCBI Taxonomy" id="908615"/>
    <lineage>
        <taxon>Bacteria</taxon>
        <taxon>Pseudomonadati</taxon>
        <taxon>Bacteroidota</taxon>
        <taxon>Flavobacteriia</taxon>
        <taxon>Flavobacteriales</taxon>
        <taxon>Flavobacteriaceae</taxon>
        <taxon>Psychroflexus</taxon>
    </lineage>
</organism>
<keyword evidence="7" id="KW-1185">Reference proteome</keyword>
<dbReference type="GO" id="GO:0003677">
    <property type="term" value="F:DNA binding"/>
    <property type="evidence" value="ECO:0007669"/>
    <property type="project" value="UniProtKB-KW"/>
</dbReference>
<dbReference type="PANTHER" id="PTHR40661:SF3">
    <property type="entry name" value="FELS-1 PROPHAGE TRANSCRIPTIONAL REGULATOR"/>
    <property type="match status" value="1"/>
</dbReference>
<evidence type="ECO:0000256" key="2">
    <source>
        <dbReference type="ARBA" id="ARBA00023125"/>
    </source>
</evidence>
<dbReference type="PROSITE" id="PS50943">
    <property type="entry name" value="HTH_CROC1"/>
    <property type="match status" value="1"/>
</dbReference>
<feature type="compositionally biased region" description="Polar residues" evidence="4">
    <location>
        <begin position="113"/>
        <end position="124"/>
    </location>
</feature>
<name>A0A1H3ZFR7_9FLAO</name>
<sequence length="153" mass="17641">MIGFNCLLLCGYNIIQTYFTMINSEAFAKRLEEILKYYDLSASSFAEKIDVGRASISHILSGRNKPSLDFVMKIVKEFSEVELYWLINGKGQFPKNNETTPPSKKTQPEKKSNQNYKISNDQNLQSEKQLSSEVSKVIVFYKDGRFEVFDEQI</sequence>
<protein>
    <submittedName>
        <fullName evidence="6">Helix-turn-helix</fullName>
    </submittedName>
</protein>
<gene>
    <name evidence="6" type="ORF">SAMN05421540_10467</name>
</gene>
<proteinExistence type="predicted"/>
<evidence type="ECO:0000256" key="4">
    <source>
        <dbReference type="SAM" id="MobiDB-lite"/>
    </source>
</evidence>
<reference evidence="6 7" key="1">
    <citation type="submission" date="2016-10" db="EMBL/GenBank/DDBJ databases">
        <authorList>
            <person name="de Groot N.N."/>
        </authorList>
    </citation>
    <scope>NUCLEOTIDE SEQUENCE [LARGE SCALE GENOMIC DNA]</scope>
    <source>
        <strain evidence="6 7">DSM 23581</strain>
    </source>
</reference>
<evidence type="ECO:0000256" key="3">
    <source>
        <dbReference type="ARBA" id="ARBA00023163"/>
    </source>
</evidence>
<accession>A0A1H3ZFR7</accession>
<feature type="domain" description="HTH cro/C1-type" evidence="5">
    <location>
        <begin position="31"/>
        <end position="83"/>
    </location>
</feature>
<dbReference type="CDD" id="cd00093">
    <property type="entry name" value="HTH_XRE"/>
    <property type="match status" value="1"/>
</dbReference>
<keyword evidence="2" id="KW-0238">DNA-binding</keyword>
<keyword evidence="1" id="KW-0805">Transcription regulation</keyword>
<evidence type="ECO:0000256" key="1">
    <source>
        <dbReference type="ARBA" id="ARBA00023015"/>
    </source>
</evidence>
<feature type="compositionally biased region" description="Polar residues" evidence="4">
    <location>
        <begin position="94"/>
        <end position="105"/>
    </location>
</feature>
<dbReference type="Pfam" id="PF01381">
    <property type="entry name" value="HTH_3"/>
    <property type="match status" value="1"/>
</dbReference>
<dbReference type="InterPro" id="IPR001387">
    <property type="entry name" value="Cro/C1-type_HTH"/>
</dbReference>
<dbReference type="Gene3D" id="1.10.260.40">
    <property type="entry name" value="lambda repressor-like DNA-binding domains"/>
    <property type="match status" value="1"/>
</dbReference>
<dbReference type="AlphaFoldDB" id="A0A1H3ZFR7"/>
<evidence type="ECO:0000259" key="5">
    <source>
        <dbReference type="PROSITE" id="PS50943"/>
    </source>
</evidence>
<keyword evidence="3" id="KW-0804">Transcription</keyword>
<dbReference type="STRING" id="908615.SAMN05421540_10467"/>
<dbReference type="Proteomes" id="UP000198820">
    <property type="component" value="Unassembled WGS sequence"/>
</dbReference>